<organism evidence="2 3">
    <name type="scientific">Candidatus Geothrix odensensis</name>
    <dbReference type="NCBI Taxonomy" id="2954440"/>
    <lineage>
        <taxon>Bacteria</taxon>
        <taxon>Pseudomonadati</taxon>
        <taxon>Acidobacteriota</taxon>
        <taxon>Holophagae</taxon>
        <taxon>Holophagales</taxon>
        <taxon>Holophagaceae</taxon>
        <taxon>Geothrix</taxon>
    </lineage>
</organism>
<dbReference type="AlphaFoldDB" id="A0A936F4P5"/>
<evidence type="ECO:0000313" key="3">
    <source>
        <dbReference type="Proteomes" id="UP000709959"/>
    </source>
</evidence>
<keyword evidence="1" id="KW-0472">Membrane</keyword>
<protein>
    <submittedName>
        <fullName evidence="2">Uncharacterized protein</fullName>
    </submittedName>
</protein>
<proteinExistence type="predicted"/>
<name>A0A936F4P5_9BACT</name>
<keyword evidence="1" id="KW-1133">Transmembrane helix</keyword>
<evidence type="ECO:0000256" key="1">
    <source>
        <dbReference type="SAM" id="Phobius"/>
    </source>
</evidence>
<evidence type="ECO:0000313" key="2">
    <source>
        <dbReference type="EMBL" id="MBK8573848.1"/>
    </source>
</evidence>
<gene>
    <name evidence="2" type="ORF">IPN91_14795</name>
</gene>
<keyword evidence="1" id="KW-0812">Transmembrane</keyword>
<sequence length="115" mass="13233">MALDVPTPLYVGERLRDLILCYAGPWAFLPYMRNREDPELLWHARQGVILAFVECVMTLALVIIGLFPIFGSVSTRFFLPLWLLWCLGMSVTSILQATKGKKHRIPVIHQFVEYL</sequence>
<feature type="transmembrane region" description="Helical" evidence="1">
    <location>
        <begin position="48"/>
        <end position="71"/>
    </location>
</feature>
<dbReference type="Proteomes" id="UP000709959">
    <property type="component" value="Unassembled WGS sequence"/>
</dbReference>
<feature type="transmembrane region" description="Helical" evidence="1">
    <location>
        <begin position="77"/>
        <end position="95"/>
    </location>
</feature>
<reference evidence="2 3" key="1">
    <citation type="submission" date="2020-10" db="EMBL/GenBank/DDBJ databases">
        <title>Connecting structure to function with the recovery of over 1000 high-quality activated sludge metagenome-assembled genomes encoding full-length rRNA genes using long-read sequencing.</title>
        <authorList>
            <person name="Singleton C.M."/>
            <person name="Petriglieri F."/>
            <person name="Kristensen J.M."/>
            <person name="Kirkegaard R.H."/>
            <person name="Michaelsen T.Y."/>
            <person name="Andersen M.H."/>
            <person name="Karst S.M."/>
            <person name="Dueholm M.S."/>
            <person name="Nielsen P.H."/>
            <person name="Albertsen M."/>
        </authorList>
    </citation>
    <scope>NUCLEOTIDE SEQUENCE [LARGE SCALE GENOMIC DNA]</scope>
    <source>
        <strain evidence="2">OdNE_18-Q3-R46-58_MAXAC.008</strain>
    </source>
</reference>
<dbReference type="EMBL" id="JADKCH010000032">
    <property type="protein sequence ID" value="MBK8573848.1"/>
    <property type="molecule type" value="Genomic_DNA"/>
</dbReference>
<comment type="caution">
    <text evidence="2">The sequence shown here is derived from an EMBL/GenBank/DDBJ whole genome shotgun (WGS) entry which is preliminary data.</text>
</comment>
<accession>A0A936F4P5</accession>